<comment type="caution">
    <text evidence="3">The sequence shown here is derived from an EMBL/GenBank/DDBJ whole genome shotgun (WGS) entry which is preliminary data.</text>
</comment>
<gene>
    <name evidence="3" type="ORF">OC846_003895</name>
</gene>
<feature type="domain" description="Serine aminopeptidase S33" evidence="2">
    <location>
        <begin position="39"/>
        <end position="298"/>
    </location>
</feature>
<protein>
    <recommendedName>
        <fullName evidence="2">Serine aminopeptidase S33 domain-containing protein</fullName>
    </recommendedName>
</protein>
<evidence type="ECO:0000256" key="1">
    <source>
        <dbReference type="SAM" id="MobiDB-lite"/>
    </source>
</evidence>
<name>A0AAN6GQS3_9BASI</name>
<dbReference type="EMBL" id="JAPDMZ010000103">
    <property type="protein sequence ID" value="KAK0549894.1"/>
    <property type="molecule type" value="Genomic_DNA"/>
</dbReference>
<dbReference type="PANTHER" id="PTHR11183">
    <property type="entry name" value="GLYCOGENIN SUBFAMILY MEMBER"/>
    <property type="match status" value="1"/>
</dbReference>
<dbReference type="SUPFAM" id="SSF53474">
    <property type="entry name" value="alpha/beta-Hydrolases"/>
    <property type="match status" value="1"/>
</dbReference>
<evidence type="ECO:0000313" key="3">
    <source>
        <dbReference type="EMBL" id="KAK0549894.1"/>
    </source>
</evidence>
<reference evidence="3" key="1">
    <citation type="journal article" date="2023" name="PhytoFront">
        <title>Draft Genome Resources of Seven Strains of Tilletia horrida, Causal Agent of Kernel Smut of Rice.</title>
        <authorList>
            <person name="Khanal S."/>
            <person name="Antony Babu S."/>
            <person name="Zhou X.G."/>
        </authorList>
    </citation>
    <scope>NUCLEOTIDE SEQUENCE</scope>
    <source>
        <strain evidence="3">TX6</strain>
    </source>
</reference>
<dbReference type="InterPro" id="IPR029058">
    <property type="entry name" value="AB_hydrolase_fold"/>
</dbReference>
<dbReference type="CDD" id="cd02537">
    <property type="entry name" value="GT8_Glycogenin"/>
    <property type="match status" value="1"/>
</dbReference>
<dbReference type="AlphaFoldDB" id="A0AAN6GQS3"/>
<keyword evidence="4" id="KW-1185">Reference proteome</keyword>
<feature type="compositionally biased region" description="Low complexity" evidence="1">
    <location>
        <begin position="327"/>
        <end position="340"/>
    </location>
</feature>
<dbReference type="Gene3D" id="3.40.50.1820">
    <property type="entry name" value="alpha/beta hydrolase"/>
    <property type="match status" value="1"/>
</dbReference>
<dbReference type="Pfam" id="PF12146">
    <property type="entry name" value="Hydrolase_4"/>
    <property type="match status" value="1"/>
</dbReference>
<organism evidence="3 4">
    <name type="scientific">Tilletia horrida</name>
    <dbReference type="NCBI Taxonomy" id="155126"/>
    <lineage>
        <taxon>Eukaryota</taxon>
        <taxon>Fungi</taxon>
        <taxon>Dikarya</taxon>
        <taxon>Basidiomycota</taxon>
        <taxon>Ustilaginomycotina</taxon>
        <taxon>Exobasidiomycetes</taxon>
        <taxon>Tilletiales</taxon>
        <taxon>Tilletiaceae</taxon>
        <taxon>Tilletia</taxon>
    </lineage>
</organism>
<dbReference type="Proteomes" id="UP001176517">
    <property type="component" value="Unassembled WGS sequence"/>
</dbReference>
<sequence>MTTIDIANPGTSESVWIQDDSSSVKFYSKYWSPPANVPTRAGIVFIHGFIEHIGRYEHVGKYYASKGIEFFAYDQRGFGKTGKDTPNPRQTYANTTWALQFQDIEFMLKKYRTWLDDKYGKDKIPLFLVGHSMGGGLALGFMTRQGTEFHHPDPSTLKLITGVVATGPWLRLIVQPPAILPILAKPAIALLPWLRRTAPVYPEDISRDPAVVEDNRQDKYCDNNVFLKAIQGPLVGGLTIINKDYKSYPEDVPVLVTHGEADKITKPLGSKEFIERVQAKDKEYKGWPEYYHELHNEPGNDKVVFLDYVISWILVRTTQSGASPITATAAAPAAEQTQAEPSKEGTEGGHATVGAAAVAGAGAASTAVTASGSKPTKRKACWATLLTRENYLPGLVVISQTLLRDHKSKYPLVVMATSTLSERAQDFIKELGCEVRMVEPIVPKAKNNNMAFERFAEAWTKLRAFELDDFERVVMIDSDMLVRKNMDELVDTLELAPNQIAAGFACTCNPNKISTYPDDWIPPNCAFTPQRHPDCLTNPTAVTPSSPPTHKLLNSGLVVLTPSRALMESMITKIDTDPVVATYRFPDQDFLADYFEDKFVPLPWMYNALKPTRDCHPEMWRDEEVRNVHYILNKPWTSGYPLPDSTVQFADTHKWWWEVYRRVEPTRAGVTSEHLWAELVVKNIKDEPQLE</sequence>
<dbReference type="InterPro" id="IPR050587">
    <property type="entry name" value="GNT1/Glycosyltrans_8"/>
</dbReference>
<proteinExistence type="predicted"/>
<dbReference type="SUPFAM" id="SSF53448">
    <property type="entry name" value="Nucleotide-diphospho-sugar transferases"/>
    <property type="match status" value="1"/>
</dbReference>
<dbReference type="Pfam" id="PF01501">
    <property type="entry name" value="Glyco_transf_8"/>
    <property type="match status" value="1"/>
</dbReference>
<dbReference type="GO" id="GO:0016757">
    <property type="term" value="F:glycosyltransferase activity"/>
    <property type="evidence" value="ECO:0007669"/>
    <property type="project" value="InterPro"/>
</dbReference>
<dbReference type="InterPro" id="IPR029044">
    <property type="entry name" value="Nucleotide-diphossugar_trans"/>
</dbReference>
<dbReference type="InterPro" id="IPR002495">
    <property type="entry name" value="Glyco_trans_8"/>
</dbReference>
<evidence type="ECO:0000313" key="4">
    <source>
        <dbReference type="Proteomes" id="UP001176517"/>
    </source>
</evidence>
<dbReference type="Gene3D" id="3.90.550.10">
    <property type="entry name" value="Spore Coat Polysaccharide Biosynthesis Protein SpsA, Chain A"/>
    <property type="match status" value="1"/>
</dbReference>
<accession>A0AAN6GQS3</accession>
<evidence type="ECO:0000259" key="2">
    <source>
        <dbReference type="Pfam" id="PF12146"/>
    </source>
</evidence>
<dbReference type="InterPro" id="IPR022742">
    <property type="entry name" value="Hydrolase_4"/>
</dbReference>
<feature type="region of interest" description="Disordered" evidence="1">
    <location>
        <begin position="326"/>
        <end position="349"/>
    </location>
</feature>